<evidence type="ECO:0000313" key="3">
    <source>
        <dbReference type="EMBL" id="KAK0065743.1"/>
    </source>
</evidence>
<evidence type="ECO:0000313" key="4">
    <source>
        <dbReference type="Proteomes" id="UP001233172"/>
    </source>
</evidence>
<proteinExistence type="predicted"/>
<dbReference type="AlphaFoldDB" id="A0AAD8C3S2"/>
<dbReference type="EMBL" id="JASAOG010000012">
    <property type="protein sequence ID" value="KAK0065743.1"/>
    <property type="molecule type" value="Genomic_DNA"/>
</dbReference>
<feature type="region of interest" description="Disordered" evidence="1">
    <location>
        <begin position="433"/>
        <end position="453"/>
    </location>
</feature>
<evidence type="ECO:0000259" key="2">
    <source>
        <dbReference type="Pfam" id="PF16013"/>
    </source>
</evidence>
<evidence type="ECO:0000256" key="1">
    <source>
        <dbReference type="SAM" id="MobiDB-lite"/>
    </source>
</evidence>
<gene>
    <name evidence="3" type="ORF">Bpfe_004540</name>
</gene>
<protein>
    <recommendedName>
        <fullName evidence="2">DUF4781 domain-containing protein</fullName>
    </recommendedName>
</protein>
<feature type="domain" description="DUF4781" evidence="2">
    <location>
        <begin position="129"/>
        <end position="413"/>
    </location>
</feature>
<dbReference type="Proteomes" id="UP001233172">
    <property type="component" value="Unassembled WGS sequence"/>
</dbReference>
<dbReference type="InterPro" id="IPR031962">
    <property type="entry name" value="DUF4781"/>
</dbReference>
<dbReference type="PANTHER" id="PTHR21115">
    <property type="entry name" value="GH06117P-RELATED"/>
    <property type="match status" value="1"/>
</dbReference>
<comment type="caution">
    <text evidence="3">The sequence shown here is derived from an EMBL/GenBank/DDBJ whole genome shotgun (WGS) entry which is preliminary data.</text>
</comment>
<organism evidence="3 4">
    <name type="scientific">Biomphalaria pfeifferi</name>
    <name type="common">Bloodfluke planorb</name>
    <name type="synonym">Freshwater snail</name>
    <dbReference type="NCBI Taxonomy" id="112525"/>
    <lineage>
        <taxon>Eukaryota</taxon>
        <taxon>Metazoa</taxon>
        <taxon>Spiralia</taxon>
        <taxon>Lophotrochozoa</taxon>
        <taxon>Mollusca</taxon>
        <taxon>Gastropoda</taxon>
        <taxon>Heterobranchia</taxon>
        <taxon>Euthyneura</taxon>
        <taxon>Panpulmonata</taxon>
        <taxon>Hygrophila</taxon>
        <taxon>Lymnaeoidea</taxon>
        <taxon>Planorbidae</taxon>
        <taxon>Biomphalaria</taxon>
    </lineage>
</organism>
<reference evidence="3" key="2">
    <citation type="submission" date="2023-04" db="EMBL/GenBank/DDBJ databases">
        <authorList>
            <person name="Bu L."/>
            <person name="Lu L."/>
            <person name="Laidemitt M.R."/>
            <person name="Zhang S.M."/>
            <person name="Mutuku M."/>
            <person name="Mkoji G."/>
            <person name="Steinauer M."/>
            <person name="Loker E.S."/>
        </authorList>
    </citation>
    <scope>NUCLEOTIDE SEQUENCE</scope>
    <source>
        <strain evidence="3">KasaAsao</strain>
        <tissue evidence="3">Whole Snail</tissue>
    </source>
</reference>
<reference evidence="3" key="1">
    <citation type="journal article" date="2023" name="PLoS Negl. Trop. Dis.">
        <title>A genome sequence for Biomphalaria pfeifferi, the major vector snail for the human-infecting parasite Schistosoma mansoni.</title>
        <authorList>
            <person name="Bu L."/>
            <person name="Lu L."/>
            <person name="Laidemitt M.R."/>
            <person name="Zhang S.M."/>
            <person name="Mutuku M."/>
            <person name="Mkoji G."/>
            <person name="Steinauer M."/>
            <person name="Loker E.S."/>
        </authorList>
    </citation>
    <scope>NUCLEOTIDE SEQUENCE</scope>
    <source>
        <strain evidence="3">KasaAsao</strain>
    </source>
</reference>
<accession>A0AAD8C3S2</accession>
<keyword evidence="4" id="KW-1185">Reference proteome</keyword>
<name>A0AAD8C3S2_BIOPF</name>
<dbReference type="PANTHER" id="PTHR21115:SF0">
    <property type="entry name" value="GH06117P-RELATED"/>
    <property type="match status" value="1"/>
</dbReference>
<dbReference type="Pfam" id="PF16013">
    <property type="entry name" value="DUF4781"/>
    <property type="match status" value="1"/>
</dbReference>
<sequence length="480" mass="54239">MAFQGPNGDENWEETAKKVLKTYYQLFFGTQWHQFDKSTDNDIIRAKICFAMHGQPTLNAEKIEMAYTEEQRKNAERILNAIYKVHKESKSPKILIGFIFIYCKEDKKQFSLPLFSVFVGQDKDGRDLRNFVDPDGRTYKNWDDWKSNNRLPKLEYCYPKRGFFTCSGDYSYKFDYERDPDIKFEGSPASRISSKIIGRTDTITAITSIASGIVGIASLFTPLAPAVIITAAVTGATSAGYGAVRGATRLFDKDTHGESLADFESMTLWLGIAAAPLSFTSSLINTRLIFGAQHCPIFSRSMRSFATFLNLTTSSVCSAMLGMGLENLIDKASKDKVTPLEVMQFSIRVFFFSNTLMQPEVAMNIIRQATEMHLKKYMDNLSDEATKEIIYNFVDRNRADGGIEDTSNIIRTFHIMDANTFFKSVNPNDKIDIGGRKERTSDAEGNVSNINPNRTELEERPTLLTEIALELLRSDQKVQK</sequence>
<feature type="compositionally biased region" description="Basic and acidic residues" evidence="1">
    <location>
        <begin position="433"/>
        <end position="442"/>
    </location>
</feature>